<sequence>MNFIKNVVSTLNFPDRLRAEGGYTGEFNWNSGLSINQMQSNIDSAQQNPQSYSLSQQAASLLTSVEVLENDNNDPIAALIFISDTSDSALRNSDRWFSKLSNIQITFVLLGTNVDSLKLRNFGSNFIYWPDLALSQPDSWNLLFNNAFGCGSGPAPTPGGLPTIPTIPTISNTATTCPCPLTTETSYTSFTGTTQTPYIPCNSWISFGIDNTLSSSAYLTQKTFISNVIGALNYPKRLQMIDFPYGVFEQWNNYDTITQIQLTLLKTSQYSDLYSLQSQFSALATQYANLNSYGNPVAAVIFISDTSDNAIAGADQYMSFLKEVKITFVMLGSNVDSTKLTKFSSNFIYWSDLSQPLPENWDSLSYSAYGCNGKNNKHF</sequence>
<dbReference type="WBParaSite" id="PDA_v2.g28458.t1">
    <property type="protein sequence ID" value="PDA_v2.g28458.t1"/>
    <property type="gene ID" value="PDA_v2.g28458"/>
</dbReference>
<dbReference type="InterPro" id="IPR036465">
    <property type="entry name" value="vWFA_dom_sf"/>
</dbReference>
<dbReference type="AlphaFoldDB" id="A0A914QA31"/>
<keyword evidence="1" id="KW-1185">Reference proteome</keyword>
<dbReference type="SUPFAM" id="SSF53300">
    <property type="entry name" value="vWA-like"/>
    <property type="match status" value="1"/>
</dbReference>
<evidence type="ECO:0000313" key="2">
    <source>
        <dbReference type="WBParaSite" id="PDA_v2.g28458.t1"/>
    </source>
</evidence>
<protein>
    <submittedName>
        <fullName evidence="2">VWFA domain-containing protein</fullName>
    </submittedName>
</protein>
<proteinExistence type="predicted"/>
<accession>A0A914QA31</accession>
<dbReference type="Proteomes" id="UP000887578">
    <property type="component" value="Unplaced"/>
</dbReference>
<reference evidence="2" key="1">
    <citation type="submission" date="2022-11" db="UniProtKB">
        <authorList>
            <consortium name="WormBaseParasite"/>
        </authorList>
    </citation>
    <scope>IDENTIFICATION</scope>
</reference>
<evidence type="ECO:0000313" key="1">
    <source>
        <dbReference type="Proteomes" id="UP000887578"/>
    </source>
</evidence>
<organism evidence="1 2">
    <name type="scientific">Panagrolaimus davidi</name>
    <dbReference type="NCBI Taxonomy" id="227884"/>
    <lineage>
        <taxon>Eukaryota</taxon>
        <taxon>Metazoa</taxon>
        <taxon>Ecdysozoa</taxon>
        <taxon>Nematoda</taxon>
        <taxon>Chromadorea</taxon>
        <taxon>Rhabditida</taxon>
        <taxon>Tylenchina</taxon>
        <taxon>Panagrolaimomorpha</taxon>
        <taxon>Panagrolaimoidea</taxon>
        <taxon>Panagrolaimidae</taxon>
        <taxon>Panagrolaimus</taxon>
    </lineage>
</organism>
<name>A0A914QA31_9BILA</name>